<proteinExistence type="predicted"/>
<dbReference type="Pfam" id="PF12697">
    <property type="entry name" value="Abhydrolase_6"/>
    <property type="match status" value="1"/>
</dbReference>
<protein>
    <submittedName>
        <fullName evidence="2">Alpha/beta hydrolase family protein</fullName>
    </submittedName>
</protein>
<dbReference type="AlphaFoldDB" id="A0A1G6J644"/>
<dbReference type="SUPFAM" id="SSF53474">
    <property type="entry name" value="alpha/beta-Hydrolases"/>
    <property type="match status" value="1"/>
</dbReference>
<gene>
    <name evidence="2" type="ORF">SAMN05216174_101257</name>
</gene>
<evidence type="ECO:0000313" key="3">
    <source>
        <dbReference type="Proteomes" id="UP000199501"/>
    </source>
</evidence>
<dbReference type="GO" id="GO:0016787">
    <property type="term" value="F:hydrolase activity"/>
    <property type="evidence" value="ECO:0007669"/>
    <property type="project" value="UniProtKB-KW"/>
</dbReference>
<dbReference type="Gene3D" id="3.40.50.1820">
    <property type="entry name" value="alpha/beta hydrolase"/>
    <property type="match status" value="1"/>
</dbReference>
<keyword evidence="2" id="KW-0378">Hydrolase</keyword>
<dbReference type="EMBL" id="FMZZ01000001">
    <property type="protein sequence ID" value="SDC14248.1"/>
    <property type="molecule type" value="Genomic_DNA"/>
</dbReference>
<organism evidence="2 3">
    <name type="scientific">Actinokineospora iranica</name>
    <dbReference type="NCBI Taxonomy" id="1271860"/>
    <lineage>
        <taxon>Bacteria</taxon>
        <taxon>Bacillati</taxon>
        <taxon>Actinomycetota</taxon>
        <taxon>Actinomycetes</taxon>
        <taxon>Pseudonocardiales</taxon>
        <taxon>Pseudonocardiaceae</taxon>
        <taxon>Actinokineospora</taxon>
    </lineage>
</organism>
<keyword evidence="3" id="KW-1185">Reference proteome</keyword>
<sequence>MREDCGVNQTEPTPGIRVYGPRADVRAVVLVLHGGRERSRERVTRRQLAYLRMVPFAWDIARKGAGQGIAVWLLRNRYRGWNGPDPDAVADARWALAEIRRAHGDVRVVLVGHSMGGRVALRVAGDESVVAVCALAPWTKPHDPVEHLAGRTVLIAHGLLDQTTDPEQSYGFASRAKAVTDRVARFDVPGERHAMLRKADKWTRLVTGFVLGVLDTRPIDPVITDALGRPAPDGLRVPL</sequence>
<accession>A0A1G6J644</accession>
<feature type="domain" description="AB hydrolase-1" evidence="1">
    <location>
        <begin position="29"/>
        <end position="228"/>
    </location>
</feature>
<dbReference type="Proteomes" id="UP000199501">
    <property type="component" value="Unassembled WGS sequence"/>
</dbReference>
<evidence type="ECO:0000259" key="1">
    <source>
        <dbReference type="Pfam" id="PF12697"/>
    </source>
</evidence>
<evidence type="ECO:0000313" key="2">
    <source>
        <dbReference type="EMBL" id="SDC14248.1"/>
    </source>
</evidence>
<reference evidence="3" key="1">
    <citation type="submission" date="2016-10" db="EMBL/GenBank/DDBJ databases">
        <authorList>
            <person name="Varghese N."/>
            <person name="Submissions S."/>
        </authorList>
    </citation>
    <scope>NUCLEOTIDE SEQUENCE [LARGE SCALE GENOMIC DNA]</scope>
    <source>
        <strain evidence="3">IBRC-M 10403</strain>
    </source>
</reference>
<name>A0A1G6J644_9PSEU</name>
<dbReference type="STRING" id="1271860.SAMN05216174_101257"/>
<dbReference type="InterPro" id="IPR029058">
    <property type="entry name" value="AB_hydrolase_fold"/>
</dbReference>
<dbReference type="InterPro" id="IPR000073">
    <property type="entry name" value="AB_hydrolase_1"/>
</dbReference>